<gene>
    <name evidence="11 12" type="primary">rpoZ</name>
    <name evidence="12" type="ORF">GCM10010995_11330</name>
</gene>
<dbReference type="InterPro" id="IPR036161">
    <property type="entry name" value="RPB6/omega-like_sf"/>
</dbReference>
<dbReference type="Pfam" id="PF01192">
    <property type="entry name" value="RNA_pol_Rpb6"/>
    <property type="match status" value="1"/>
</dbReference>
<dbReference type="Proteomes" id="UP000636949">
    <property type="component" value="Unassembled WGS sequence"/>
</dbReference>
<evidence type="ECO:0000256" key="7">
    <source>
        <dbReference type="ARBA" id="ARBA00023163"/>
    </source>
</evidence>
<sequence length="70" mass="8066">MARVTVEDCLEKIDSRFELIVLASKRARFLSLSGQEPRVDWDNDKTTVVALREIADGKINKVEIRAEQEY</sequence>
<dbReference type="EMBL" id="BMJS01000009">
    <property type="protein sequence ID" value="GGF95821.1"/>
    <property type="molecule type" value="Genomic_DNA"/>
</dbReference>
<evidence type="ECO:0000256" key="8">
    <source>
        <dbReference type="ARBA" id="ARBA00029924"/>
    </source>
</evidence>
<reference evidence="12" key="2">
    <citation type="submission" date="2020-09" db="EMBL/GenBank/DDBJ databases">
        <authorList>
            <person name="Sun Q."/>
            <person name="Zhou Y."/>
        </authorList>
    </citation>
    <scope>NUCLEOTIDE SEQUENCE</scope>
    <source>
        <strain evidence="12">CGMCC 1.15758</strain>
    </source>
</reference>
<dbReference type="SUPFAM" id="SSF63562">
    <property type="entry name" value="RPB6/omega subunit-like"/>
    <property type="match status" value="1"/>
</dbReference>
<dbReference type="PANTHER" id="PTHR34476">
    <property type="entry name" value="DNA-DIRECTED RNA POLYMERASE SUBUNIT OMEGA"/>
    <property type="match status" value="1"/>
</dbReference>
<dbReference type="EC" id="2.7.7.6" evidence="2 11"/>
<keyword evidence="4 11" id="KW-0240">DNA-directed RNA polymerase</keyword>
<dbReference type="Gene3D" id="3.90.940.10">
    <property type="match status" value="1"/>
</dbReference>
<dbReference type="OrthoDB" id="9796300at2"/>
<evidence type="ECO:0000256" key="2">
    <source>
        <dbReference type="ARBA" id="ARBA00012418"/>
    </source>
</evidence>
<dbReference type="AlphaFoldDB" id="A0A8J2Z405"/>
<dbReference type="InterPro" id="IPR003716">
    <property type="entry name" value="DNA-dir_RNA_pol_omega"/>
</dbReference>
<dbReference type="SMART" id="SM01409">
    <property type="entry name" value="RNA_pol_Rpb6"/>
    <property type="match status" value="1"/>
</dbReference>
<dbReference type="NCBIfam" id="TIGR00690">
    <property type="entry name" value="rpoZ"/>
    <property type="match status" value="1"/>
</dbReference>
<keyword evidence="6 11" id="KW-0548">Nucleotidyltransferase</keyword>
<keyword evidence="5 11" id="KW-0808">Transferase</keyword>
<comment type="caution">
    <text evidence="12">The sequence shown here is derived from an EMBL/GenBank/DDBJ whole genome shotgun (WGS) entry which is preliminary data.</text>
</comment>
<name>A0A8J2Z405_9GAMM</name>
<evidence type="ECO:0000256" key="5">
    <source>
        <dbReference type="ARBA" id="ARBA00022679"/>
    </source>
</evidence>
<evidence type="ECO:0000256" key="3">
    <source>
        <dbReference type="ARBA" id="ARBA00013725"/>
    </source>
</evidence>
<dbReference type="RefSeq" id="WP_117002188.1">
    <property type="nucleotide sequence ID" value="NZ_BMJS01000009.1"/>
</dbReference>
<protein>
    <recommendedName>
        <fullName evidence="3 11">DNA-directed RNA polymerase subunit omega</fullName>
        <shortName evidence="11">RNAP omega subunit</shortName>
        <ecNumber evidence="2 11">2.7.7.6</ecNumber>
    </recommendedName>
    <alternativeName>
        <fullName evidence="9 11">RNA polymerase omega subunit</fullName>
    </alternativeName>
    <alternativeName>
        <fullName evidence="8 11">Transcriptase subunit omega</fullName>
    </alternativeName>
</protein>
<comment type="similarity">
    <text evidence="1 11">Belongs to the RNA polymerase subunit omega family.</text>
</comment>
<dbReference type="GO" id="GO:0003899">
    <property type="term" value="F:DNA-directed RNA polymerase activity"/>
    <property type="evidence" value="ECO:0007669"/>
    <property type="project" value="UniProtKB-UniRule"/>
</dbReference>
<dbReference type="PANTHER" id="PTHR34476:SF1">
    <property type="entry name" value="DNA-DIRECTED RNA POLYMERASE SUBUNIT OMEGA"/>
    <property type="match status" value="1"/>
</dbReference>
<comment type="catalytic activity">
    <reaction evidence="10 11">
        <text>RNA(n) + a ribonucleoside 5'-triphosphate = RNA(n+1) + diphosphate</text>
        <dbReference type="Rhea" id="RHEA:21248"/>
        <dbReference type="Rhea" id="RHEA-COMP:14527"/>
        <dbReference type="Rhea" id="RHEA-COMP:17342"/>
        <dbReference type="ChEBI" id="CHEBI:33019"/>
        <dbReference type="ChEBI" id="CHEBI:61557"/>
        <dbReference type="ChEBI" id="CHEBI:140395"/>
        <dbReference type="EC" id="2.7.7.6"/>
    </reaction>
</comment>
<evidence type="ECO:0000313" key="12">
    <source>
        <dbReference type="EMBL" id="GGF95821.1"/>
    </source>
</evidence>
<dbReference type="GO" id="GO:0000428">
    <property type="term" value="C:DNA-directed RNA polymerase complex"/>
    <property type="evidence" value="ECO:0007669"/>
    <property type="project" value="UniProtKB-KW"/>
</dbReference>
<dbReference type="HAMAP" id="MF_00366">
    <property type="entry name" value="RNApol_bact_RpoZ"/>
    <property type="match status" value="1"/>
</dbReference>
<dbReference type="GO" id="GO:0003677">
    <property type="term" value="F:DNA binding"/>
    <property type="evidence" value="ECO:0007669"/>
    <property type="project" value="UniProtKB-UniRule"/>
</dbReference>
<evidence type="ECO:0000256" key="9">
    <source>
        <dbReference type="ARBA" id="ARBA00030998"/>
    </source>
</evidence>
<dbReference type="InterPro" id="IPR006110">
    <property type="entry name" value="Pol_omega/Rpo6/RPB6"/>
</dbReference>
<dbReference type="GO" id="GO:0006351">
    <property type="term" value="P:DNA-templated transcription"/>
    <property type="evidence" value="ECO:0007669"/>
    <property type="project" value="UniProtKB-UniRule"/>
</dbReference>
<evidence type="ECO:0000313" key="13">
    <source>
        <dbReference type="Proteomes" id="UP000636949"/>
    </source>
</evidence>
<evidence type="ECO:0000256" key="6">
    <source>
        <dbReference type="ARBA" id="ARBA00022695"/>
    </source>
</evidence>
<keyword evidence="7 11" id="KW-0804">Transcription</keyword>
<evidence type="ECO:0000256" key="11">
    <source>
        <dbReference type="HAMAP-Rule" id="MF_00366"/>
    </source>
</evidence>
<evidence type="ECO:0000256" key="10">
    <source>
        <dbReference type="ARBA" id="ARBA00048552"/>
    </source>
</evidence>
<reference evidence="12" key="1">
    <citation type="journal article" date="2014" name="Int. J. Syst. Evol. Microbiol.">
        <title>Complete genome sequence of Corynebacterium casei LMG S-19264T (=DSM 44701T), isolated from a smear-ripened cheese.</title>
        <authorList>
            <consortium name="US DOE Joint Genome Institute (JGI-PGF)"/>
            <person name="Walter F."/>
            <person name="Albersmeier A."/>
            <person name="Kalinowski J."/>
            <person name="Ruckert C."/>
        </authorList>
    </citation>
    <scope>NUCLEOTIDE SEQUENCE</scope>
    <source>
        <strain evidence="12">CGMCC 1.15758</strain>
    </source>
</reference>
<evidence type="ECO:0000256" key="4">
    <source>
        <dbReference type="ARBA" id="ARBA00022478"/>
    </source>
</evidence>
<keyword evidence="13" id="KW-1185">Reference proteome</keyword>
<comment type="subunit">
    <text evidence="11">The RNAP catalytic core consists of 2 alpha, 1 beta, 1 beta' and 1 omega subunit. When a sigma factor is associated with the core the holoenzyme is formed, which can initiate transcription.</text>
</comment>
<comment type="function">
    <text evidence="11">Promotes RNA polymerase assembly. Latches the N- and C-terminal regions of the beta' subunit thereby facilitating its interaction with the beta and alpha subunits.</text>
</comment>
<proteinExistence type="inferred from homology"/>
<organism evidence="12 13">
    <name type="scientific">Cysteiniphilum litorale</name>
    <dbReference type="NCBI Taxonomy" id="2056700"/>
    <lineage>
        <taxon>Bacteria</taxon>
        <taxon>Pseudomonadati</taxon>
        <taxon>Pseudomonadota</taxon>
        <taxon>Gammaproteobacteria</taxon>
        <taxon>Thiotrichales</taxon>
        <taxon>Fastidiosibacteraceae</taxon>
        <taxon>Cysteiniphilum</taxon>
    </lineage>
</organism>
<accession>A0A8J2Z405</accession>
<evidence type="ECO:0000256" key="1">
    <source>
        <dbReference type="ARBA" id="ARBA00006711"/>
    </source>
</evidence>